<accession>A0A6M1TM36</accession>
<dbReference type="Pfam" id="PF03992">
    <property type="entry name" value="ABM"/>
    <property type="match status" value="1"/>
</dbReference>
<dbReference type="RefSeq" id="WP_165270300.1">
    <property type="nucleotide sequence ID" value="NZ_JAALLS010000020.1"/>
</dbReference>
<protein>
    <submittedName>
        <fullName evidence="2">Antibiotic biosynthesis monooxygenase</fullName>
    </submittedName>
</protein>
<keyword evidence="2" id="KW-0560">Oxidoreductase</keyword>
<dbReference type="GO" id="GO:0004497">
    <property type="term" value="F:monooxygenase activity"/>
    <property type="evidence" value="ECO:0007669"/>
    <property type="project" value="UniProtKB-KW"/>
</dbReference>
<dbReference type="AlphaFoldDB" id="A0A6M1TM36"/>
<reference evidence="2 3" key="1">
    <citation type="submission" date="2020-02" db="EMBL/GenBank/DDBJ databases">
        <title>Aliifodinibius halophilus 2W32, complete genome.</title>
        <authorList>
            <person name="Li Y."/>
            <person name="Wu S."/>
        </authorList>
    </citation>
    <scope>NUCLEOTIDE SEQUENCE [LARGE SCALE GENOMIC DNA]</scope>
    <source>
        <strain evidence="2 3">2W32</strain>
    </source>
</reference>
<evidence type="ECO:0000259" key="1">
    <source>
        <dbReference type="PROSITE" id="PS51725"/>
    </source>
</evidence>
<proteinExistence type="predicted"/>
<evidence type="ECO:0000313" key="2">
    <source>
        <dbReference type="EMBL" id="NGP89500.1"/>
    </source>
</evidence>
<dbReference type="SUPFAM" id="SSF54909">
    <property type="entry name" value="Dimeric alpha+beta barrel"/>
    <property type="match status" value="1"/>
</dbReference>
<dbReference type="InterPro" id="IPR007138">
    <property type="entry name" value="ABM_dom"/>
</dbReference>
<gene>
    <name evidence="2" type="ORF">G3569_14170</name>
</gene>
<dbReference type="EMBL" id="JAALLS010000020">
    <property type="protein sequence ID" value="NGP89500.1"/>
    <property type="molecule type" value="Genomic_DNA"/>
</dbReference>
<feature type="domain" description="ABM" evidence="1">
    <location>
        <begin position="11"/>
        <end position="103"/>
    </location>
</feature>
<keyword evidence="2" id="KW-0503">Monooxygenase</keyword>
<dbReference type="InterPro" id="IPR011008">
    <property type="entry name" value="Dimeric_a/b-barrel"/>
</dbReference>
<evidence type="ECO:0000313" key="3">
    <source>
        <dbReference type="Proteomes" id="UP000479132"/>
    </source>
</evidence>
<organism evidence="2 3">
    <name type="scientific">Fodinibius halophilus</name>
    <dbReference type="NCBI Taxonomy" id="1736908"/>
    <lineage>
        <taxon>Bacteria</taxon>
        <taxon>Pseudomonadati</taxon>
        <taxon>Balneolota</taxon>
        <taxon>Balneolia</taxon>
        <taxon>Balneolales</taxon>
        <taxon>Balneolaceae</taxon>
        <taxon>Fodinibius</taxon>
    </lineage>
</organism>
<name>A0A6M1TM36_9BACT</name>
<dbReference type="Proteomes" id="UP000479132">
    <property type="component" value="Unassembled WGS sequence"/>
</dbReference>
<dbReference type="Gene3D" id="3.30.70.100">
    <property type="match status" value="1"/>
</dbReference>
<keyword evidence="3" id="KW-1185">Reference proteome</keyword>
<dbReference type="PROSITE" id="PS51725">
    <property type="entry name" value="ABM"/>
    <property type="match status" value="1"/>
</dbReference>
<comment type="caution">
    <text evidence="2">The sequence shown here is derived from an EMBL/GenBank/DDBJ whole genome shotgun (WGS) entry which is preliminary data.</text>
</comment>
<sequence length="107" mass="12177">MTTITSDNDLFTLINVFYVDPENQQELIDLLIDATEETMKNLPGFKSANIHGSFDGKRVINYAQWESKEHFEKMLSNSEAIPHMKQAEALVNDFEPIQTTVKDSIAI</sequence>